<evidence type="ECO:0000256" key="2">
    <source>
        <dbReference type="ARBA" id="ARBA00007174"/>
    </source>
</evidence>
<organism evidence="11 12">
    <name type="scientific">Aliidiomarina halalkaliphila</name>
    <dbReference type="NCBI Taxonomy" id="2593535"/>
    <lineage>
        <taxon>Bacteria</taxon>
        <taxon>Pseudomonadati</taxon>
        <taxon>Pseudomonadota</taxon>
        <taxon>Gammaproteobacteria</taxon>
        <taxon>Alteromonadales</taxon>
        <taxon>Idiomarinaceae</taxon>
        <taxon>Aliidiomarina</taxon>
    </lineage>
</organism>
<gene>
    <name evidence="11" type="primary">msrB</name>
    <name evidence="11" type="ORF">FM042_02345</name>
</gene>
<dbReference type="FunFam" id="2.170.150.20:FF:000001">
    <property type="entry name" value="Peptide methionine sulfoxide reductase MsrB"/>
    <property type="match status" value="1"/>
</dbReference>
<evidence type="ECO:0000256" key="6">
    <source>
        <dbReference type="ARBA" id="ARBA00022833"/>
    </source>
</evidence>
<dbReference type="AlphaFoldDB" id="A0A552X3V3"/>
<dbReference type="Proteomes" id="UP000320359">
    <property type="component" value="Unassembled WGS sequence"/>
</dbReference>
<feature type="domain" description="MsrB" evidence="10">
    <location>
        <begin position="13"/>
        <end position="134"/>
    </location>
</feature>
<dbReference type="OrthoDB" id="4174719at2"/>
<evidence type="ECO:0000259" key="10">
    <source>
        <dbReference type="PROSITE" id="PS51790"/>
    </source>
</evidence>
<dbReference type="SUPFAM" id="SSF51316">
    <property type="entry name" value="Mss4-like"/>
    <property type="match status" value="1"/>
</dbReference>
<dbReference type="Gene3D" id="2.170.150.20">
    <property type="entry name" value="Peptide methionine sulfoxide reductase"/>
    <property type="match status" value="1"/>
</dbReference>
<dbReference type="EC" id="1.8.4.12" evidence="3"/>
<protein>
    <recommendedName>
        <fullName evidence="4">Peptide methionine sulfoxide reductase MsrB</fullName>
        <ecNumber evidence="3">1.8.4.12</ecNumber>
    </recommendedName>
    <alternativeName>
        <fullName evidence="9">Peptide-methionine (R)-S-oxide reductase</fullName>
    </alternativeName>
</protein>
<evidence type="ECO:0000313" key="12">
    <source>
        <dbReference type="Proteomes" id="UP000320359"/>
    </source>
</evidence>
<dbReference type="InterPro" id="IPR011057">
    <property type="entry name" value="Mss4-like_sf"/>
</dbReference>
<comment type="similarity">
    <text evidence="2">Belongs to the MsrB Met sulfoxide reductase family.</text>
</comment>
<keyword evidence="12" id="KW-1185">Reference proteome</keyword>
<reference evidence="11 12" key="1">
    <citation type="submission" date="2019-07" db="EMBL/GenBank/DDBJ databases">
        <authorList>
            <person name="Yang M."/>
            <person name="Zhao D."/>
            <person name="Xiang H."/>
        </authorList>
    </citation>
    <scope>NUCLEOTIDE SEQUENCE [LARGE SCALE GENOMIC DNA]</scope>
    <source>
        <strain evidence="11 12">IM1326</strain>
    </source>
</reference>
<proteinExistence type="inferred from homology"/>
<dbReference type="PROSITE" id="PS51790">
    <property type="entry name" value="MSRB"/>
    <property type="match status" value="1"/>
</dbReference>
<dbReference type="Pfam" id="PF01641">
    <property type="entry name" value="SelR"/>
    <property type="match status" value="1"/>
</dbReference>
<evidence type="ECO:0000256" key="7">
    <source>
        <dbReference type="ARBA" id="ARBA00023002"/>
    </source>
</evidence>
<dbReference type="InterPro" id="IPR028427">
    <property type="entry name" value="Met_Sox_Rdtase_MsrB"/>
</dbReference>
<name>A0A552X3V3_9GAMM</name>
<dbReference type="GO" id="GO:0006979">
    <property type="term" value="P:response to oxidative stress"/>
    <property type="evidence" value="ECO:0007669"/>
    <property type="project" value="InterPro"/>
</dbReference>
<sequence>MKKSQYSSIPRTDAEWREHLTPEQYQVLREQGTERPFTGALLYESRAGEYCCAGCGLPLFPADTKFDAGCGWPSFYQALPDAIRYLSDDSHGMQRIEIRCARCDGHLGHVFDDGPGPTGQRYCLNSRAMTFIAIDGSATNG</sequence>
<dbReference type="EMBL" id="VJWL01000001">
    <property type="protein sequence ID" value="TRW49717.1"/>
    <property type="molecule type" value="Genomic_DNA"/>
</dbReference>
<comment type="catalytic activity">
    <reaction evidence="8">
        <text>L-methionyl-[protein] + [thioredoxin]-disulfide + H2O = L-methionyl-(R)-S-oxide-[protein] + [thioredoxin]-dithiol</text>
        <dbReference type="Rhea" id="RHEA:24164"/>
        <dbReference type="Rhea" id="RHEA-COMP:10698"/>
        <dbReference type="Rhea" id="RHEA-COMP:10700"/>
        <dbReference type="Rhea" id="RHEA-COMP:12313"/>
        <dbReference type="Rhea" id="RHEA-COMP:12314"/>
        <dbReference type="ChEBI" id="CHEBI:15377"/>
        <dbReference type="ChEBI" id="CHEBI:16044"/>
        <dbReference type="ChEBI" id="CHEBI:29950"/>
        <dbReference type="ChEBI" id="CHEBI:45764"/>
        <dbReference type="ChEBI" id="CHEBI:50058"/>
        <dbReference type="EC" id="1.8.4.12"/>
    </reaction>
</comment>
<dbReference type="InterPro" id="IPR002579">
    <property type="entry name" value="Met_Sox_Rdtase_MsrB_dom"/>
</dbReference>
<evidence type="ECO:0000256" key="5">
    <source>
        <dbReference type="ARBA" id="ARBA00022723"/>
    </source>
</evidence>
<evidence type="ECO:0000313" key="11">
    <source>
        <dbReference type="EMBL" id="TRW49717.1"/>
    </source>
</evidence>
<dbReference type="PANTHER" id="PTHR10173:SF52">
    <property type="entry name" value="METHIONINE-R-SULFOXIDE REDUCTASE B1"/>
    <property type="match status" value="1"/>
</dbReference>
<dbReference type="GO" id="GO:0030091">
    <property type="term" value="P:protein repair"/>
    <property type="evidence" value="ECO:0007669"/>
    <property type="project" value="InterPro"/>
</dbReference>
<keyword evidence="6" id="KW-0862">Zinc</keyword>
<dbReference type="RefSeq" id="WP_143234138.1">
    <property type="nucleotide sequence ID" value="NZ_VJWL01000001.1"/>
</dbReference>
<dbReference type="GO" id="GO:0033743">
    <property type="term" value="F:peptide-methionine (R)-S-oxide reductase activity"/>
    <property type="evidence" value="ECO:0007669"/>
    <property type="project" value="UniProtKB-EC"/>
</dbReference>
<keyword evidence="7 11" id="KW-0560">Oxidoreductase</keyword>
<dbReference type="GO" id="GO:0046872">
    <property type="term" value="F:metal ion binding"/>
    <property type="evidence" value="ECO:0007669"/>
    <property type="project" value="UniProtKB-KW"/>
</dbReference>
<dbReference type="GO" id="GO:0005737">
    <property type="term" value="C:cytoplasm"/>
    <property type="evidence" value="ECO:0007669"/>
    <property type="project" value="TreeGrafter"/>
</dbReference>
<evidence type="ECO:0000256" key="4">
    <source>
        <dbReference type="ARBA" id="ARBA00021130"/>
    </source>
</evidence>
<evidence type="ECO:0000256" key="3">
    <source>
        <dbReference type="ARBA" id="ARBA00012499"/>
    </source>
</evidence>
<dbReference type="PANTHER" id="PTHR10173">
    <property type="entry name" value="METHIONINE SULFOXIDE REDUCTASE"/>
    <property type="match status" value="1"/>
</dbReference>
<evidence type="ECO:0000256" key="8">
    <source>
        <dbReference type="ARBA" id="ARBA00048488"/>
    </source>
</evidence>
<keyword evidence="5" id="KW-0479">Metal-binding</keyword>
<evidence type="ECO:0000256" key="1">
    <source>
        <dbReference type="ARBA" id="ARBA00001947"/>
    </source>
</evidence>
<evidence type="ECO:0000256" key="9">
    <source>
        <dbReference type="ARBA" id="ARBA00075819"/>
    </source>
</evidence>
<accession>A0A552X3V3</accession>
<comment type="cofactor">
    <cofactor evidence="1">
        <name>Zn(2+)</name>
        <dbReference type="ChEBI" id="CHEBI:29105"/>
    </cofactor>
</comment>
<dbReference type="NCBIfam" id="TIGR00357">
    <property type="entry name" value="peptide-methionine (R)-S-oxide reductase MsrB"/>
    <property type="match status" value="1"/>
</dbReference>
<comment type="caution">
    <text evidence="11">The sequence shown here is derived from an EMBL/GenBank/DDBJ whole genome shotgun (WGS) entry which is preliminary data.</text>
</comment>